<dbReference type="Pfam" id="PF00649">
    <property type="entry name" value="Copper-fist"/>
    <property type="match status" value="1"/>
</dbReference>
<feature type="compositionally biased region" description="Basic and acidic residues" evidence="8">
    <location>
        <begin position="670"/>
        <end position="703"/>
    </location>
</feature>
<sequence>MPLINGQKMACEPCIRGHRSTKCTHANERLMVPVRKPGRPLSTCPHPVSRPCSCGQVTAAIPRKQKCHCGPNSADPPEVKAEVSDLTRDATPQSPSKATNPPYRIQKTTTKNGVQPSNRRESVDTTALERMDPNMLNIMPAYSVAQQKPPVPMPDISAFGTMGMVPADTPFGPMVYPVFPPQMPPPMMGPDVANGMANGHSPPLANGQAPDKDNKPKVGSCCGGGASNGATTSLPPTTQSSTAVSSPIITSERKTKSCCSSGINSPKTEPKSDVLPASAVPPTNGLVMPAFQPPMVMPNGMYPYYPQPTIFTYPPQYGSFLQPLQPEQWRQVMASMTFAAQGGMPAPYAIPNAVPYPAQGTAHSAAGTSHQCTCGETCQCVGCAAHPYNDATQSYVRSAWESMMDDPQNPRANGHGDHGHTHVNGHGINETPVQNDSSNHDDIPVVGSVEGTRSPTAPETPSEAASGMSEEEALSASDFFFVSYPFGDSCAGETSSCPCGEDCQCLGSRPLSKVDLQTFEPVFADYLSLQKQKEIEDMDERELKGRWKSFVGKWNRGELAKGWYDPERFAQITADPERSQRTYMRTKDEPKYDKRDDEDERKDGSDEDEDEDYGPILPATESNRRAGPGIPTLQDLSLRTELNEEDREASIATLRDARKADRVLQKERLDDLVPRAEPGTRERRMERRQLVNEKMRSFREKSPGMEAANEQEVMGGGDSLAEFKRAKENEQRRKTEREIRREEVDRAKREEMEERRKAWKEREEGTVGMLRELARQRFG</sequence>
<accession>A0ABR1GYK4</accession>
<keyword evidence="11" id="KW-1185">Reference proteome</keyword>
<dbReference type="SMART" id="SM01090">
    <property type="entry name" value="Copper-fist"/>
    <property type="match status" value="1"/>
</dbReference>
<dbReference type="InterPro" id="IPR001083">
    <property type="entry name" value="Cu_fist_DNA-bd_dom"/>
</dbReference>
<feature type="compositionally biased region" description="Low complexity" evidence="8">
    <location>
        <begin position="228"/>
        <end position="242"/>
    </location>
</feature>
<feature type="region of interest" description="Disordered" evidence="8">
    <location>
        <begin position="574"/>
        <end position="649"/>
    </location>
</feature>
<evidence type="ECO:0000313" key="10">
    <source>
        <dbReference type="EMBL" id="KAK7413908.1"/>
    </source>
</evidence>
<dbReference type="PROSITE" id="PS01119">
    <property type="entry name" value="COPPER_FIST_1"/>
    <property type="match status" value="1"/>
</dbReference>
<evidence type="ECO:0000256" key="4">
    <source>
        <dbReference type="ARBA" id="ARBA00023008"/>
    </source>
</evidence>
<feature type="domain" description="Copper-fist" evidence="9">
    <location>
        <begin position="1"/>
        <end position="41"/>
    </location>
</feature>
<evidence type="ECO:0000259" key="9">
    <source>
        <dbReference type="PROSITE" id="PS50073"/>
    </source>
</evidence>
<feature type="region of interest" description="Disordered" evidence="8">
    <location>
        <begin position="670"/>
        <end position="763"/>
    </location>
</feature>
<comment type="subcellular location">
    <subcellularLocation>
        <location evidence="1">Nucleus</location>
    </subcellularLocation>
</comment>
<evidence type="ECO:0000256" key="3">
    <source>
        <dbReference type="ARBA" id="ARBA00022833"/>
    </source>
</evidence>
<evidence type="ECO:0000256" key="7">
    <source>
        <dbReference type="ARBA" id="ARBA00023242"/>
    </source>
</evidence>
<feature type="compositionally biased region" description="Basic and acidic residues" evidence="8">
    <location>
        <begin position="575"/>
        <end position="595"/>
    </location>
</feature>
<keyword evidence="5" id="KW-0805">Transcription regulation</keyword>
<feature type="compositionally biased region" description="Basic and acidic residues" evidence="8">
    <location>
        <begin position="77"/>
        <end position="88"/>
    </location>
</feature>
<feature type="region of interest" description="Disordered" evidence="8">
    <location>
        <begin position="404"/>
        <end position="469"/>
    </location>
</feature>
<dbReference type="PRINTS" id="PR00617">
    <property type="entry name" value="COPPERFIST"/>
</dbReference>
<name>A0ABR1GYK4_9HYPO</name>
<dbReference type="SMART" id="SM00412">
    <property type="entry name" value="Cu_FIST"/>
    <property type="match status" value="1"/>
</dbReference>
<dbReference type="Proteomes" id="UP001498476">
    <property type="component" value="Unassembled WGS sequence"/>
</dbReference>
<keyword evidence="4" id="KW-0186">Copper</keyword>
<evidence type="ECO:0000313" key="11">
    <source>
        <dbReference type="Proteomes" id="UP001498476"/>
    </source>
</evidence>
<dbReference type="Gene3D" id="3.90.430.10">
    <property type="entry name" value="Copper fist DNA-binding domain"/>
    <property type="match status" value="1"/>
</dbReference>
<dbReference type="InterPro" id="IPR051763">
    <property type="entry name" value="Copper_Homeo_Regul"/>
</dbReference>
<protein>
    <recommendedName>
        <fullName evidence="9">Copper-fist domain-containing protein</fullName>
    </recommendedName>
</protein>
<comment type="caution">
    <text evidence="10">The sequence shown here is derived from an EMBL/GenBank/DDBJ whole genome shotgun (WGS) entry which is preliminary data.</text>
</comment>
<dbReference type="EMBL" id="JAZAVJ010000116">
    <property type="protein sequence ID" value="KAK7413908.1"/>
    <property type="molecule type" value="Genomic_DNA"/>
</dbReference>
<feature type="compositionally biased region" description="Polar residues" evidence="8">
    <location>
        <begin position="106"/>
        <end position="117"/>
    </location>
</feature>
<gene>
    <name evidence="10" type="ORF">QQX98_007249</name>
</gene>
<reference evidence="10 11" key="1">
    <citation type="journal article" date="2025" name="Microbiol. Resour. Announc.">
        <title>Draft genome sequences for Neonectria magnoliae and Neonectria punicea, canker pathogens of Liriodendron tulipifera and Acer saccharum in West Virginia.</title>
        <authorList>
            <person name="Petronek H.M."/>
            <person name="Kasson M.T."/>
            <person name="Metheny A.M."/>
            <person name="Stauder C.M."/>
            <person name="Lovett B."/>
            <person name="Lynch S.C."/>
            <person name="Garnas J.R."/>
            <person name="Kasson L.R."/>
            <person name="Stajich J.E."/>
        </authorList>
    </citation>
    <scope>NUCLEOTIDE SEQUENCE [LARGE SCALE GENOMIC DNA]</scope>
    <source>
        <strain evidence="10 11">NRRL 64653</strain>
    </source>
</reference>
<dbReference type="PANTHER" id="PTHR28088:SF9">
    <property type="entry name" value="TRANSCRIPTION FACTOR GRISEA, PUTATIVE (AFU_ORTHOLOGUE AFUA_1G13190)-RELATED"/>
    <property type="match status" value="1"/>
</dbReference>
<feature type="region of interest" description="Disordered" evidence="8">
    <location>
        <begin position="67"/>
        <end position="123"/>
    </location>
</feature>
<feature type="compositionally biased region" description="Basic and acidic residues" evidence="8">
    <location>
        <begin position="721"/>
        <end position="763"/>
    </location>
</feature>
<proteinExistence type="predicted"/>
<feature type="compositionally biased region" description="Polar residues" evidence="8">
    <location>
        <begin position="257"/>
        <end position="267"/>
    </location>
</feature>
<feature type="compositionally biased region" description="Acidic residues" evidence="8">
    <location>
        <begin position="596"/>
        <end position="613"/>
    </location>
</feature>
<dbReference type="SUPFAM" id="SSF57879">
    <property type="entry name" value="Zinc domain conserved in yeast copper-regulated transcription factors"/>
    <property type="match status" value="1"/>
</dbReference>
<evidence type="ECO:0000256" key="6">
    <source>
        <dbReference type="ARBA" id="ARBA00023163"/>
    </source>
</evidence>
<dbReference type="PANTHER" id="PTHR28088">
    <property type="entry name" value="TRANSCRIPTIONAL ACTIVATOR HAA1-RELATED"/>
    <property type="match status" value="1"/>
</dbReference>
<keyword evidence="3" id="KW-0862">Zinc</keyword>
<dbReference type="InterPro" id="IPR036395">
    <property type="entry name" value="Cu_fist_DNA-bd_dom_sf"/>
</dbReference>
<evidence type="ECO:0000256" key="1">
    <source>
        <dbReference type="ARBA" id="ARBA00004123"/>
    </source>
</evidence>
<dbReference type="PROSITE" id="PS50073">
    <property type="entry name" value="COPPER_FIST_2"/>
    <property type="match status" value="1"/>
</dbReference>
<keyword evidence="7" id="KW-0539">Nucleus</keyword>
<keyword evidence="6" id="KW-0804">Transcription</keyword>
<evidence type="ECO:0000256" key="2">
    <source>
        <dbReference type="ARBA" id="ARBA00022723"/>
    </source>
</evidence>
<evidence type="ECO:0000256" key="5">
    <source>
        <dbReference type="ARBA" id="ARBA00023015"/>
    </source>
</evidence>
<feature type="compositionally biased region" description="Polar residues" evidence="8">
    <location>
        <begin position="90"/>
        <end position="99"/>
    </location>
</feature>
<organism evidence="10 11">
    <name type="scientific">Neonectria punicea</name>
    <dbReference type="NCBI Taxonomy" id="979145"/>
    <lineage>
        <taxon>Eukaryota</taxon>
        <taxon>Fungi</taxon>
        <taxon>Dikarya</taxon>
        <taxon>Ascomycota</taxon>
        <taxon>Pezizomycotina</taxon>
        <taxon>Sordariomycetes</taxon>
        <taxon>Hypocreomycetidae</taxon>
        <taxon>Hypocreales</taxon>
        <taxon>Nectriaceae</taxon>
        <taxon>Neonectria</taxon>
    </lineage>
</organism>
<evidence type="ECO:0000256" key="8">
    <source>
        <dbReference type="SAM" id="MobiDB-lite"/>
    </source>
</evidence>
<keyword evidence="2" id="KW-0479">Metal-binding</keyword>
<feature type="region of interest" description="Disordered" evidence="8">
    <location>
        <begin position="194"/>
        <end position="277"/>
    </location>
</feature>